<comment type="caution">
    <text evidence="1">The sequence shown here is derived from an EMBL/GenBank/DDBJ whole genome shotgun (WGS) entry which is preliminary data.</text>
</comment>
<protein>
    <submittedName>
        <fullName evidence="1">Uncharacterized protein</fullName>
    </submittedName>
</protein>
<dbReference type="AlphaFoldDB" id="A0A061J3J7"/>
<accession>A0A061J3J7</accession>
<dbReference type="GO" id="GO:0005759">
    <property type="term" value="C:mitochondrial matrix"/>
    <property type="evidence" value="ECO:0007669"/>
    <property type="project" value="InterPro"/>
</dbReference>
<dbReference type="OrthoDB" id="278212at2759"/>
<proteinExistence type="predicted"/>
<dbReference type="Gene3D" id="3.10.280.10">
    <property type="entry name" value="Mitochondrial glycoprotein"/>
    <property type="match status" value="1"/>
</dbReference>
<organism evidence="1 2">
    <name type="scientific">Trypanosoma rangeli SC58</name>
    <dbReference type="NCBI Taxonomy" id="429131"/>
    <lineage>
        <taxon>Eukaryota</taxon>
        <taxon>Discoba</taxon>
        <taxon>Euglenozoa</taxon>
        <taxon>Kinetoplastea</taxon>
        <taxon>Metakinetoplastina</taxon>
        <taxon>Trypanosomatida</taxon>
        <taxon>Trypanosomatidae</taxon>
        <taxon>Trypanosoma</taxon>
        <taxon>Herpetosoma</taxon>
    </lineage>
</organism>
<name>A0A061J3J7_TRYRA</name>
<gene>
    <name evidence="1" type="ORF">TRSC58_03618</name>
</gene>
<dbReference type="VEuPathDB" id="TriTrypDB:TRSC58_03618"/>
<dbReference type="SUPFAM" id="SSF54529">
    <property type="entry name" value="Mitochondrial glycoprotein MAM33-like"/>
    <property type="match status" value="1"/>
</dbReference>
<dbReference type="Proteomes" id="UP000031737">
    <property type="component" value="Unassembled WGS sequence"/>
</dbReference>
<keyword evidence="2" id="KW-1185">Reference proteome</keyword>
<dbReference type="Pfam" id="PF02330">
    <property type="entry name" value="MAM33"/>
    <property type="match status" value="1"/>
</dbReference>
<reference evidence="1 2" key="1">
    <citation type="submission" date="2013-07" db="EMBL/GenBank/DDBJ databases">
        <authorList>
            <person name="Stoco P.H."/>
            <person name="Wagner G."/>
            <person name="Gerber A."/>
            <person name="Zaha A."/>
            <person name="Thompson C."/>
            <person name="Bartholomeu D.C."/>
            <person name="Luckemeyer D.D."/>
            <person name="Bahia D."/>
            <person name="Loreto E."/>
            <person name="Prestes E.B."/>
            <person name="Lima F.M."/>
            <person name="Rodrigues-Luiz G."/>
            <person name="Vallejo G.A."/>
            <person name="Filho J.F."/>
            <person name="Monteiro K.M."/>
            <person name="Tyler K.M."/>
            <person name="de Almeida L.G."/>
            <person name="Ortiz M.F."/>
            <person name="Siervo M.A."/>
            <person name="de Moraes M.H."/>
            <person name="Cunha O.L."/>
            <person name="Mendonca-Neto R."/>
            <person name="Silva R."/>
            <person name="Teixeira S.M."/>
            <person name="Murta S.M."/>
            <person name="Sincero T.C."/>
            <person name="Mendes T.A."/>
            <person name="Urmenyi T.P."/>
            <person name="Silva V.G."/>
            <person name="da Rocha W.D."/>
            <person name="Andersson B."/>
            <person name="Romanha A.J."/>
            <person name="Steindel M."/>
            <person name="de Vasconcelos A.T."/>
            <person name="Grisard E.C."/>
        </authorList>
    </citation>
    <scope>NUCLEOTIDE SEQUENCE [LARGE SCALE GENOMIC DNA]</scope>
    <source>
        <strain evidence="1 2">SC58</strain>
    </source>
</reference>
<evidence type="ECO:0000313" key="1">
    <source>
        <dbReference type="EMBL" id="ESL08676.1"/>
    </source>
</evidence>
<evidence type="ECO:0000313" key="2">
    <source>
        <dbReference type="Proteomes" id="UP000031737"/>
    </source>
</evidence>
<dbReference type="PANTHER" id="PTHR10826:SF6">
    <property type="entry name" value="PROTEIN, PUTATIVE-RELATED"/>
    <property type="match status" value="1"/>
</dbReference>
<dbReference type="InterPro" id="IPR036561">
    <property type="entry name" value="MAM33_sf"/>
</dbReference>
<dbReference type="PANTHER" id="PTHR10826">
    <property type="entry name" value="COMPLEMENT COMPONENT 1"/>
    <property type="match status" value="1"/>
</dbReference>
<dbReference type="EMBL" id="AUPL01003618">
    <property type="protein sequence ID" value="ESL08676.1"/>
    <property type="molecule type" value="Genomic_DNA"/>
</dbReference>
<sequence>MRFLLPCCRPKALIRLFFHTSEACVKTEELVQPTKRRLLPRRHRKLHMLTLREENEERLRDFLPPKPPVPAGWKLEHTVGSNRFDLRKTVELRSCGKEDLHVLAMMELKEYEGTYRMDNGEREEEEYLFFTLFVQKQRFQGALEFGLTSIDMELVIDSLAIHSSREELDDAYGALSAGTGNNNFSEKGVEKSNLLCRRKRDTRYRGPMLSELDDDFSDEVLDYLDERGVNNGFAEYMMAQAHFFEQEEYINWLRLLGQFAQ</sequence>
<dbReference type="InterPro" id="IPR003428">
    <property type="entry name" value="MAM33"/>
</dbReference>